<dbReference type="InterPro" id="IPR011024">
    <property type="entry name" value="G_crystallin-like"/>
</dbReference>
<dbReference type="AlphaFoldDB" id="A0A3D9YYW6"/>
<evidence type="ECO:0000256" key="1">
    <source>
        <dbReference type="ARBA" id="ARBA00009646"/>
    </source>
</evidence>
<reference evidence="4 5" key="1">
    <citation type="submission" date="2018-08" db="EMBL/GenBank/DDBJ databases">
        <title>Genomic Encyclopedia of Type Strains, Phase IV (KMG-IV): sequencing the most valuable type-strain genomes for metagenomic binning, comparative biology and taxonomic classification.</title>
        <authorList>
            <person name="Goeker M."/>
        </authorList>
    </citation>
    <scope>NUCLEOTIDE SEQUENCE [LARGE SCALE GENOMIC DNA]</scope>
    <source>
        <strain evidence="4 5">BW863</strain>
    </source>
</reference>
<organism evidence="4 5">
    <name type="scientific">Methylovirgula ligni</name>
    <dbReference type="NCBI Taxonomy" id="569860"/>
    <lineage>
        <taxon>Bacteria</taxon>
        <taxon>Pseudomonadati</taxon>
        <taxon>Pseudomonadota</taxon>
        <taxon>Alphaproteobacteria</taxon>
        <taxon>Hyphomicrobiales</taxon>
        <taxon>Beijerinckiaceae</taxon>
        <taxon>Methylovirgula</taxon>
    </lineage>
</organism>
<evidence type="ECO:0000259" key="3">
    <source>
        <dbReference type="PROSITE" id="PS50915"/>
    </source>
</evidence>
<dbReference type="Gene3D" id="2.60.20.10">
    <property type="entry name" value="Crystallins"/>
    <property type="match status" value="1"/>
</dbReference>
<evidence type="ECO:0000313" key="5">
    <source>
        <dbReference type="Proteomes" id="UP000256900"/>
    </source>
</evidence>
<dbReference type="Pfam" id="PF00030">
    <property type="entry name" value="Crystall"/>
    <property type="match status" value="1"/>
</dbReference>
<keyword evidence="2" id="KW-0677">Repeat</keyword>
<dbReference type="SUPFAM" id="SSF49695">
    <property type="entry name" value="gamma-Crystallin-like"/>
    <property type="match status" value="1"/>
</dbReference>
<keyword evidence="5" id="KW-1185">Reference proteome</keyword>
<evidence type="ECO:0000256" key="2">
    <source>
        <dbReference type="ARBA" id="ARBA00022737"/>
    </source>
</evidence>
<feature type="domain" description="Beta/gamma crystallin 'Greek key'" evidence="3">
    <location>
        <begin position="2"/>
        <end position="44"/>
    </location>
</feature>
<comment type="similarity">
    <text evidence="1">Belongs to the beta/gamma-crystallin family.</text>
</comment>
<accession>A0A3D9YYW6</accession>
<dbReference type="Proteomes" id="UP000256900">
    <property type="component" value="Unassembled WGS sequence"/>
</dbReference>
<dbReference type="PROSITE" id="PS50915">
    <property type="entry name" value="CRYSTALLIN_BETA_GAMMA"/>
    <property type="match status" value="1"/>
</dbReference>
<dbReference type="EMBL" id="QUMO01000002">
    <property type="protein sequence ID" value="REF87953.1"/>
    <property type="molecule type" value="Genomic_DNA"/>
</dbReference>
<sequence length="127" mass="14243">MPHIIIFKDADFLGDHKHIFQGRENLQNMDGGFNDTISSFYIVDGYWEFFKDYMWEHPYPLNQTPAILGPGAYPSVTDVLGAGSNDNITGLRPMELVNGVWIPVSLTTPAPVNLTIKKEHTVTARAH</sequence>
<protein>
    <submittedName>
        <fullName evidence="4">Beta/gamma crystallin</fullName>
    </submittedName>
</protein>
<gene>
    <name evidence="4" type="ORF">DES32_1592</name>
</gene>
<dbReference type="SMART" id="SM00247">
    <property type="entry name" value="XTALbg"/>
    <property type="match status" value="1"/>
</dbReference>
<comment type="caution">
    <text evidence="4">The sequence shown here is derived from an EMBL/GenBank/DDBJ whole genome shotgun (WGS) entry which is preliminary data.</text>
</comment>
<proteinExistence type="inferred from homology"/>
<dbReference type="RefSeq" id="WP_165204408.1">
    <property type="nucleotide sequence ID" value="NZ_CP025086.1"/>
</dbReference>
<evidence type="ECO:0000313" key="4">
    <source>
        <dbReference type="EMBL" id="REF87953.1"/>
    </source>
</evidence>
<name>A0A3D9YYW6_9HYPH</name>
<dbReference type="InterPro" id="IPR001064">
    <property type="entry name" value="Beta/gamma_crystallin"/>
</dbReference>